<evidence type="ECO:0000256" key="3">
    <source>
        <dbReference type="ARBA" id="ARBA00023274"/>
    </source>
</evidence>
<organism evidence="7 8">
    <name type="scientific">Candidatus Xenolissoclinum pacificiensis L6</name>
    <dbReference type="NCBI Taxonomy" id="1401685"/>
    <lineage>
        <taxon>Bacteria</taxon>
        <taxon>Pseudomonadati</taxon>
        <taxon>Pseudomonadota</taxon>
        <taxon>Alphaproteobacteria</taxon>
        <taxon>Rickettsiales</taxon>
        <taxon>Anaplasmataceae</taxon>
        <taxon>Candidatus Xenolissoclinum</taxon>
    </lineage>
</organism>
<keyword evidence="8" id="KW-1185">Reference proteome</keyword>
<dbReference type="GO" id="GO:0005840">
    <property type="term" value="C:ribosome"/>
    <property type="evidence" value="ECO:0007669"/>
    <property type="project" value="UniProtKB-KW"/>
</dbReference>
<comment type="similarity">
    <text evidence="1 4 5">Belongs to the bacterial ribosomal protein bL35 family.</text>
</comment>
<evidence type="ECO:0000256" key="2">
    <source>
        <dbReference type="ARBA" id="ARBA00022980"/>
    </source>
</evidence>
<feature type="compositionally biased region" description="Basic residues" evidence="6">
    <location>
        <begin position="28"/>
        <end position="39"/>
    </location>
</feature>
<dbReference type="GO" id="GO:0006412">
    <property type="term" value="P:translation"/>
    <property type="evidence" value="ECO:0007669"/>
    <property type="project" value="UniProtKB-UniRule"/>
</dbReference>
<evidence type="ECO:0000313" key="8">
    <source>
        <dbReference type="Proteomes" id="UP000018951"/>
    </source>
</evidence>
<dbReference type="InterPro" id="IPR021137">
    <property type="entry name" value="Ribosomal_bL35-like"/>
</dbReference>
<feature type="region of interest" description="Disordered" evidence="6">
    <location>
        <begin position="23"/>
        <end position="46"/>
    </location>
</feature>
<dbReference type="SUPFAM" id="SSF143034">
    <property type="entry name" value="L35p-like"/>
    <property type="match status" value="1"/>
</dbReference>
<keyword evidence="3 4" id="KW-0687">Ribonucleoprotein</keyword>
<evidence type="ECO:0000256" key="4">
    <source>
        <dbReference type="HAMAP-Rule" id="MF_00514"/>
    </source>
</evidence>
<dbReference type="Proteomes" id="UP000018951">
    <property type="component" value="Unassembled WGS sequence"/>
</dbReference>
<sequence length="66" mass="7283">MGKLKTKSGLKGRFKVTATGKVMATQSGKRHNLRKRSPRSSRGQKGFVRLGAHGTTLIKYLKNNRG</sequence>
<dbReference type="Pfam" id="PF01632">
    <property type="entry name" value="Ribosomal_L35p"/>
    <property type="match status" value="1"/>
</dbReference>
<proteinExistence type="inferred from homology"/>
<dbReference type="AlphaFoldDB" id="W2UZV1"/>
<protein>
    <recommendedName>
        <fullName evidence="4">Large ribosomal subunit protein bL35</fullName>
    </recommendedName>
</protein>
<dbReference type="GO" id="GO:0003735">
    <property type="term" value="F:structural constituent of ribosome"/>
    <property type="evidence" value="ECO:0007669"/>
    <property type="project" value="InterPro"/>
</dbReference>
<accession>W2UZV1</accession>
<name>W2UZV1_9RICK</name>
<dbReference type="STRING" id="1401685.P857_167"/>
<dbReference type="EMBL" id="AXCJ01000003">
    <property type="protein sequence ID" value="ETO91514.1"/>
    <property type="molecule type" value="Genomic_DNA"/>
</dbReference>
<dbReference type="PATRIC" id="fig|1401685.3.peg.424"/>
<dbReference type="PRINTS" id="PR00064">
    <property type="entry name" value="RIBOSOMALL35"/>
</dbReference>
<keyword evidence="2 4" id="KW-0689">Ribosomal protein</keyword>
<evidence type="ECO:0000256" key="1">
    <source>
        <dbReference type="ARBA" id="ARBA00006598"/>
    </source>
</evidence>
<evidence type="ECO:0000256" key="5">
    <source>
        <dbReference type="RuleBase" id="RU000568"/>
    </source>
</evidence>
<evidence type="ECO:0000313" key="7">
    <source>
        <dbReference type="EMBL" id="ETO91514.1"/>
    </source>
</evidence>
<evidence type="ECO:0000256" key="6">
    <source>
        <dbReference type="SAM" id="MobiDB-lite"/>
    </source>
</evidence>
<reference evidence="7 8" key="1">
    <citation type="journal article" date="2013" name="PLoS ONE">
        <title>Bacterial endosymbiosis in a chordate host: long-term co-evolution and conservation of secondary metabolism.</title>
        <authorList>
            <person name="Kwan J.C."/>
            <person name="Schmidt E.W."/>
        </authorList>
    </citation>
    <scope>NUCLEOTIDE SEQUENCE [LARGE SCALE GENOMIC DNA]</scope>
    <source>
        <strain evidence="8">L6</strain>
    </source>
</reference>
<dbReference type="InterPro" id="IPR037229">
    <property type="entry name" value="Ribosomal_bL35_sf"/>
</dbReference>
<comment type="caution">
    <text evidence="7">The sequence shown here is derived from an EMBL/GenBank/DDBJ whole genome shotgun (WGS) entry which is preliminary data.</text>
</comment>
<dbReference type="HAMAP" id="MF_00514">
    <property type="entry name" value="Ribosomal_bL35"/>
    <property type="match status" value="1"/>
</dbReference>
<gene>
    <name evidence="4 7" type="primary">rpmI</name>
    <name evidence="7" type="ORF">P857_167</name>
</gene>
<dbReference type="GO" id="GO:1990904">
    <property type="term" value="C:ribonucleoprotein complex"/>
    <property type="evidence" value="ECO:0007669"/>
    <property type="project" value="UniProtKB-KW"/>
</dbReference>
<dbReference type="Gene3D" id="4.10.410.60">
    <property type="match status" value="1"/>
</dbReference>
<dbReference type="InterPro" id="IPR001706">
    <property type="entry name" value="Ribosomal_bL35"/>
</dbReference>